<dbReference type="Gene3D" id="2.130.10.10">
    <property type="entry name" value="YVTN repeat-like/Quinoprotein amine dehydrogenase"/>
    <property type="match status" value="4"/>
</dbReference>
<evidence type="ECO:0000256" key="1">
    <source>
        <dbReference type="ARBA" id="ARBA00022574"/>
    </source>
</evidence>
<dbReference type="KEGG" id="amr:AM1_2505"/>
<feature type="repeat" description="WD" evidence="3">
    <location>
        <begin position="695"/>
        <end position="729"/>
    </location>
</feature>
<dbReference type="Gene3D" id="3.40.50.300">
    <property type="entry name" value="P-loop containing nucleotide triphosphate hydrolases"/>
    <property type="match status" value="1"/>
</dbReference>
<dbReference type="Pfam" id="PF14516">
    <property type="entry name" value="AAA_35"/>
    <property type="match status" value="1"/>
</dbReference>
<dbReference type="InterPro" id="IPR019775">
    <property type="entry name" value="WD40_repeat_CS"/>
</dbReference>
<dbReference type="Pfam" id="PF00400">
    <property type="entry name" value="WD40"/>
    <property type="match status" value="12"/>
</dbReference>
<dbReference type="SUPFAM" id="SSF52540">
    <property type="entry name" value="P-loop containing nucleoside triphosphate hydrolases"/>
    <property type="match status" value="1"/>
</dbReference>
<dbReference type="AlphaFoldDB" id="B0C5D7"/>
<dbReference type="SMART" id="SM00320">
    <property type="entry name" value="WD40"/>
    <property type="match status" value="14"/>
</dbReference>
<evidence type="ECO:0000256" key="3">
    <source>
        <dbReference type="PROSITE-ProRule" id="PRU00221"/>
    </source>
</evidence>
<dbReference type="InterPro" id="IPR027417">
    <property type="entry name" value="P-loop_NTPase"/>
</dbReference>
<evidence type="ECO:0000313" key="5">
    <source>
        <dbReference type="Proteomes" id="UP000000268"/>
    </source>
</evidence>
<gene>
    <name evidence="4" type="ordered locus">AM1_2505</name>
</gene>
<dbReference type="PROSITE" id="PS00678">
    <property type="entry name" value="WD_REPEATS_1"/>
    <property type="match status" value="3"/>
</dbReference>
<name>B0C5D7_ACAM1</name>
<dbReference type="eggNOG" id="COG2319">
    <property type="taxonomic scope" value="Bacteria"/>
</dbReference>
<evidence type="ECO:0000256" key="2">
    <source>
        <dbReference type="ARBA" id="ARBA00022737"/>
    </source>
</evidence>
<dbReference type="InterPro" id="IPR020472">
    <property type="entry name" value="WD40_PAC1"/>
</dbReference>
<dbReference type="SUPFAM" id="SSF50978">
    <property type="entry name" value="WD40 repeat-like"/>
    <property type="match status" value="2"/>
</dbReference>
<dbReference type="PROSITE" id="PS50294">
    <property type="entry name" value="WD_REPEATS_REGION"/>
    <property type="match status" value="8"/>
</dbReference>
<feature type="repeat" description="WD" evidence="3">
    <location>
        <begin position="1076"/>
        <end position="1107"/>
    </location>
</feature>
<dbReference type="OrthoDB" id="434800at2"/>
<evidence type="ECO:0000313" key="4">
    <source>
        <dbReference type="EMBL" id="ABW27513.1"/>
    </source>
</evidence>
<feature type="repeat" description="WD" evidence="3">
    <location>
        <begin position="661"/>
        <end position="686"/>
    </location>
</feature>
<dbReference type="InterPro" id="IPR001680">
    <property type="entry name" value="WD40_rpt"/>
</dbReference>
<feature type="repeat" description="WD" evidence="3">
    <location>
        <begin position="1035"/>
        <end position="1067"/>
    </location>
</feature>
<feature type="repeat" description="WD" evidence="3">
    <location>
        <begin position="573"/>
        <end position="614"/>
    </location>
</feature>
<proteinExistence type="predicted"/>
<accession>B0C5D7</accession>
<sequence length="1181" mass="131606">MDTSVSGWTPDTSPINPYQVGGSLPVDARTYVVRQADRDLYQALKAGEFCYVLTARQMGKSSLRVHTMKRLTVEGFACASIDVTKIGSQNITAEQWYASLIGALVSEFKLGDKFQLRSWWRDRTLLSPAQRLTDFIEQVLFAHVPQNMVIFIDEVDSLLSLSFSADDFFALLRAHYNSRVDRDDFKRLTFALFGVATPSQLIQDQQRTPFNIGRAIHLRGFQSSAARPLTAGLSDVSEQPEQLVQAVLAWTNGQPFLTQKLCKFLTTGATIPPGTEAQAVADLVQSRLLHSWEAQDEPEHLRTIRNRLLQNEQRAGRLLGSYQKLLDQPDWQVGIPTDNSSEQMELLLSGLVIQQQGQLYIHNRIYAKIFDLAWVEQQLAQLRPYADVMQSWLRSDGQDMSRLLRGEALREALAWANTKSLSDQDYQFFSASQDADKQEVEVSLATERQSKKAIEEANHILTEAHGKARRIVRVAIAALAMVSGISVLAIAVGIRTGRDLQESQQSLALEQEGVLTLRQFPTNQLQALQSAIELGQKLQDLVPAKRQLQDYPTVKPLFVLQSILDNIYETNTWQGHKGRIYSGSFSPKGEQLITAGKDGYVRIWSLTGEQLQEFQANPEGIRFAAFLKNGQVLTLTPMGQLQFWDAEGDLQSTASQKIGKLRSIRFSPNRDQFATASTDGQVYLWNQTGQLLAQFTANNGSVSSLSFNPDGQTVITVGADGTMQAWTLSGQKLREWKSRINPNLKLNSVSFLPDTVPGTASSSQQNQRFAMVGTDGLIRLWSASSTQPLNVWRGSQTSLYLIDASPIGQKLVTLGEDSTIRIWDFAGRKLAELKGHSGLVSSASFSPDGQSLLTTGRDGSLHLWNLAGQRQWAGQHKSIWSIALHPQQDTVATTGKDGMLRLWQKDGTLLWEKQAHNKGNDVVFSPDQKQLATAGEDGYVRMWNLQGRKLEDHLVDKEGVYSLSYGPKGEMLAAAANDGTVHLWDFQTKDHQQFEASTQPLWAIRFSPDGKQLVTAGKEGQIKVWTPSGKKLRQFDAQQGWLSDVRYTPDGQQMVTVGKDGSVKFWSTKGQLQQEFQSHPNDILRLVLSADGQRLATSGQDGIVKIWTSKGQQLAELMGHQGAVYSLQFAADGQSLMTVGKDDAIRIWQTGTLPQLLQQGCRWLQTYQQRHPDATNPCTRR</sequence>
<dbReference type="PANTHER" id="PTHR44019">
    <property type="entry name" value="WD REPEAT-CONTAINING PROTEIN 55"/>
    <property type="match status" value="1"/>
</dbReference>
<keyword evidence="5" id="KW-1185">Reference proteome</keyword>
<dbReference type="RefSeq" id="WP_012162973.1">
    <property type="nucleotide sequence ID" value="NC_009925.1"/>
</dbReference>
<feature type="repeat" description="WD" evidence="3">
    <location>
        <begin position="1117"/>
        <end position="1149"/>
    </location>
</feature>
<dbReference type="STRING" id="329726.AM1_2505"/>
<dbReference type="CDD" id="cd00200">
    <property type="entry name" value="WD40"/>
    <property type="match status" value="2"/>
</dbReference>
<dbReference type="Proteomes" id="UP000000268">
    <property type="component" value="Chromosome"/>
</dbReference>
<feature type="repeat" description="WD" evidence="3">
    <location>
        <begin position="872"/>
        <end position="904"/>
    </location>
</feature>
<organism evidence="4 5">
    <name type="scientific">Acaryochloris marina (strain MBIC 11017)</name>
    <dbReference type="NCBI Taxonomy" id="329726"/>
    <lineage>
        <taxon>Bacteria</taxon>
        <taxon>Bacillati</taxon>
        <taxon>Cyanobacteriota</taxon>
        <taxon>Cyanophyceae</taxon>
        <taxon>Acaryochloridales</taxon>
        <taxon>Acaryochloridaceae</taxon>
        <taxon>Acaryochloris</taxon>
    </lineage>
</organism>
<feature type="repeat" description="WD" evidence="3">
    <location>
        <begin position="994"/>
        <end position="1025"/>
    </location>
</feature>
<dbReference type="EMBL" id="CP000828">
    <property type="protein sequence ID" value="ABW27513.1"/>
    <property type="molecule type" value="Genomic_DNA"/>
</dbReference>
<dbReference type="PROSITE" id="PS50082">
    <property type="entry name" value="WD_REPEATS_2"/>
    <property type="match status" value="12"/>
</dbReference>
<dbReference type="eggNOG" id="COG1672">
    <property type="taxonomic scope" value="Bacteria"/>
</dbReference>
<feature type="repeat" description="WD" evidence="3">
    <location>
        <begin position="960"/>
        <end position="994"/>
    </location>
</feature>
<keyword evidence="2" id="KW-0677">Repeat</keyword>
<dbReference type="InterPro" id="IPR050505">
    <property type="entry name" value="WDR55/POC1"/>
</dbReference>
<protein>
    <submittedName>
        <fullName evidence="4">WD-repeat protein</fullName>
    </submittedName>
</protein>
<reference evidence="4 5" key="1">
    <citation type="journal article" date="2008" name="Proc. Natl. Acad. Sci. U.S.A.">
        <title>Niche adaptation and genome expansion in the chlorophyll d-producing cyanobacterium Acaryochloris marina.</title>
        <authorList>
            <person name="Swingley W.D."/>
            <person name="Chen M."/>
            <person name="Cheung P.C."/>
            <person name="Conrad A.L."/>
            <person name="Dejesa L.C."/>
            <person name="Hao J."/>
            <person name="Honchak B.M."/>
            <person name="Karbach L.E."/>
            <person name="Kurdoglu A."/>
            <person name="Lahiri S."/>
            <person name="Mastrian S.D."/>
            <person name="Miyashita H."/>
            <person name="Page L."/>
            <person name="Ramakrishna P."/>
            <person name="Satoh S."/>
            <person name="Sattley W.M."/>
            <person name="Shimada Y."/>
            <person name="Taylor H.L."/>
            <person name="Tomo T."/>
            <person name="Tsuchiya T."/>
            <person name="Wang Z.T."/>
            <person name="Raymond J."/>
            <person name="Mimuro M."/>
            <person name="Blankenship R.E."/>
            <person name="Touchman J.W."/>
        </authorList>
    </citation>
    <scope>NUCLEOTIDE SEQUENCE [LARGE SCALE GENOMIC DNA]</scope>
    <source>
        <strain evidence="5">MBIC 11017</strain>
    </source>
</reference>
<feature type="repeat" description="WD" evidence="3">
    <location>
        <begin position="833"/>
        <end position="866"/>
    </location>
</feature>
<dbReference type="InterPro" id="IPR036322">
    <property type="entry name" value="WD40_repeat_dom_sf"/>
</dbReference>
<dbReference type="PANTHER" id="PTHR44019:SF8">
    <property type="entry name" value="POC1 CENTRIOLAR PROTEIN HOMOLOG"/>
    <property type="match status" value="1"/>
</dbReference>
<feature type="repeat" description="WD" evidence="3">
    <location>
        <begin position="792"/>
        <end position="833"/>
    </location>
</feature>
<keyword evidence="1 3" id="KW-0853">WD repeat</keyword>
<feature type="repeat" description="WD" evidence="3">
    <location>
        <begin position="922"/>
        <end position="946"/>
    </location>
</feature>
<dbReference type="InterPro" id="IPR015943">
    <property type="entry name" value="WD40/YVTN_repeat-like_dom_sf"/>
</dbReference>
<dbReference type="HOGENOM" id="CLU_003454_0_0_3"/>
<dbReference type="PRINTS" id="PR00320">
    <property type="entry name" value="GPROTEINBRPT"/>
</dbReference>